<evidence type="ECO:0000259" key="21">
    <source>
        <dbReference type="PROSITE" id="PS51168"/>
    </source>
</evidence>
<dbReference type="SMART" id="SM00830">
    <property type="entry name" value="CM_2"/>
    <property type="match status" value="1"/>
</dbReference>
<dbReference type="CDD" id="cd13631">
    <property type="entry name" value="PBP2_Ct-PDT_like"/>
    <property type="match status" value="1"/>
</dbReference>
<sequence>MDELKEIRQRIDGIDAQIAALFEQRMQASRDVVEYKMKRGMAVCDPVREAELVRKNSELVGDDTVREYYVNFEKNLMALSRRFQERVMNGLKVAYAGVPGAFSATAAAKMFPGAELVPCMDFEQAYSSCSSGETDVAVLPLENSSAGEVGAVTDLLFSGDLFVNQVLEIEAVQNLLGCEGATPESVREVVSHQQALSQCAAYIHDHKYLTHEYPNTALAAQMVAERRDPSVAAIASAECAGLYGLRVIERNINTSGVNTTRFGAFSRVLSSDAGKRRMGRHFILTFTARNEAGSLAKVLNIIGAHGYNMCSLRSRPMNDLKWNYYFYIELDGNVYTEEGRSMINELGTLCERFKLAGSF</sequence>
<feature type="binding site" evidence="19">
    <location>
        <position position="84"/>
    </location>
    <ligand>
        <name>substrate</name>
    </ligand>
</feature>
<evidence type="ECO:0000256" key="8">
    <source>
        <dbReference type="ARBA" id="ARBA00014401"/>
    </source>
</evidence>
<evidence type="ECO:0000256" key="9">
    <source>
        <dbReference type="ARBA" id="ARBA00022490"/>
    </source>
</evidence>
<dbReference type="PROSITE" id="PS51671">
    <property type="entry name" value="ACT"/>
    <property type="match status" value="1"/>
</dbReference>
<evidence type="ECO:0000256" key="15">
    <source>
        <dbReference type="ARBA" id="ARBA00023268"/>
    </source>
</evidence>
<evidence type="ECO:0000256" key="14">
    <source>
        <dbReference type="ARBA" id="ARBA00023239"/>
    </source>
</evidence>
<dbReference type="Proteomes" id="UP000886881">
    <property type="component" value="Unassembled WGS sequence"/>
</dbReference>
<organism evidence="24 25">
    <name type="scientific">Candidatus Cryptobacteroides merdipullorum</name>
    <dbReference type="NCBI Taxonomy" id="2840771"/>
    <lineage>
        <taxon>Bacteria</taxon>
        <taxon>Pseudomonadati</taxon>
        <taxon>Bacteroidota</taxon>
        <taxon>Bacteroidia</taxon>
        <taxon>Bacteroidales</taxon>
        <taxon>Candidatus Cryptobacteroides</taxon>
    </lineage>
</organism>
<dbReference type="InterPro" id="IPR008242">
    <property type="entry name" value="Chor_mutase/pphenate_deHydtase"/>
</dbReference>
<dbReference type="AlphaFoldDB" id="A0A9D1KI83"/>
<dbReference type="PROSITE" id="PS51171">
    <property type="entry name" value="PREPHENATE_DEHYDR_3"/>
    <property type="match status" value="1"/>
</dbReference>
<keyword evidence="14" id="KW-0456">Lyase</keyword>
<reference evidence="24" key="1">
    <citation type="submission" date="2020-10" db="EMBL/GenBank/DDBJ databases">
        <authorList>
            <person name="Gilroy R."/>
        </authorList>
    </citation>
    <scope>NUCLEOTIDE SEQUENCE</scope>
    <source>
        <strain evidence="24">ChiHecec2B26-709</strain>
    </source>
</reference>
<dbReference type="GO" id="GO:0046417">
    <property type="term" value="P:chorismate metabolic process"/>
    <property type="evidence" value="ECO:0007669"/>
    <property type="project" value="InterPro"/>
</dbReference>
<evidence type="ECO:0000256" key="13">
    <source>
        <dbReference type="ARBA" id="ARBA00023235"/>
    </source>
</evidence>
<feature type="binding site" evidence="19">
    <location>
        <position position="36"/>
    </location>
    <ligand>
        <name>substrate</name>
    </ligand>
</feature>
<evidence type="ECO:0000256" key="20">
    <source>
        <dbReference type="PIRSR" id="PIRSR001500-2"/>
    </source>
</evidence>
<evidence type="ECO:0000259" key="23">
    <source>
        <dbReference type="PROSITE" id="PS51671"/>
    </source>
</evidence>
<dbReference type="GO" id="GO:0004106">
    <property type="term" value="F:chorismate mutase activity"/>
    <property type="evidence" value="ECO:0007669"/>
    <property type="project" value="UniProtKB-EC"/>
</dbReference>
<keyword evidence="12" id="KW-0584">Phenylalanine biosynthesis</keyword>
<feature type="site" description="Essential for prephenate dehydratase activity" evidence="20">
    <location>
        <position position="260"/>
    </location>
</feature>
<evidence type="ECO:0000259" key="22">
    <source>
        <dbReference type="PROSITE" id="PS51171"/>
    </source>
</evidence>
<evidence type="ECO:0000256" key="16">
    <source>
        <dbReference type="ARBA" id="ARBA00031175"/>
    </source>
</evidence>
<dbReference type="Pfam" id="PF01817">
    <property type="entry name" value="CM_2"/>
    <property type="match status" value="1"/>
</dbReference>
<dbReference type="Gene3D" id="3.30.70.260">
    <property type="match status" value="1"/>
</dbReference>
<comment type="caution">
    <text evidence="24">The sequence shown here is derived from an EMBL/GenBank/DDBJ whole genome shotgun (WGS) entry which is preliminary data.</text>
</comment>
<dbReference type="SUPFAM" id="SSF53850">
    <property type="entry name" value="Periplasmic binding protein-like II"/>
    <property type="match status" value="1"/>
</dbReference>
<protein>
    <recommendedName>
        <fullName evidence="8">Bifunctional chorismate mutase/prephenate dehydratase</fullName>
        <ecNumber evidence="7">4.2.1.51</ecNumber>
        <ecNumber evidence="6">5.4.99.5</ecNumber>
    </recommendedName>
    <alternativeName>
        <fullName evidence="17">Chorismate mutase-prephenate dehydratase</fullName>
    </alternativeName>
    <alternativeName>
        <fullName evidence="16">p-protein</fullName>
    </alternativeName>
</protein>
<dbReference type="GO" id="GO:0004664">
    <property type="term" value="F:prephenate dehydratase activity"/>
    <property type="evidence" value="ECO:0007669"/>
    <property type="project" value="UniProtKB-EC"/>
</dbReference>
<feature type="domain" description="Chorismate mutase" evidence="21">
    <location>
        <begin position="1"/>
        <end position="88"/>
    </location>
</feature>
<dbReference type="GO" id="GO:0005737">
    <property type="term" value="C:cytoplasm"/>
    <property type="evidence" value="ECO:0007669"/>
    <property type="project" value="UniProtKB-SubCell"/>
</dbReference>
<keyword evidence="15" id="KW-0511">Multifunctional enzyme</keyword>
<keyword evidence="10" id="KW-0028">Amino-acid biosynthesis</keyword>
<accession>A0A9D1KI83</accession>
<comment type="subcellular location">
    <subcellularLocation>
        <location evidence="3">Cytoplasm</location>
    </subcellularLocation>
</comment>
<reference evidence="24" key="2">
    <citation type="journal article" date="2021" name="PeerJ">
        <title>Extensive microbial diversity within the chicken gut microbiome revealed by metagenomics and culture.</title>
        <authorList>
            <person name="Gilroy R."/>
            <person name="Ravi A."/>
            <person name="Getino M."/>
            <person name="Pursley I."/>
            <person name="Horton D.L."/>
            <person name="Alikhan N.F."/>
            <person name="Baker D."/>
            <person name="Gharbi K."/>
            <person name="Hall N."/>
            <person name="Watson M."/>
            <person name="Adriaenssens E.M."/>
            <person name="Foster-Nyarko E."/>
            <person name="Jarju S."/>
            <person name="Secka A."/>
            <person name="Antonio M."/>
            <person name="Oren A."/>
            <person name="Chaudhuri R.R."/>
            <person name="La Ragione R."/>
            <person name="Hildebrand F."/>
            <person name="Pallen M.J."/>
        </authorList>
    </citation>
    <scope>NUCLEOTIDE SEQUENCE</scope>
    <source>
        <strain evidence="24">ChiHecec2B26-709</strain>
    </source>
</reference>
<dbReference type="SUPFAM" id="SSF55021">
    <property type="entry name" value="ACT-like"/>
    <property type="match status" value="1"/>
</dbReference>
<dbReference type="Pfam" id="PF00800">
    <property type="entry name" value="PDT"/>
    <property type="match status" value="1"/>
</dbReference>
<dbReference type="Gene3D" id="3.40.190.10">
    <property type="entry name" value="Periplasmic binding protein-like II"/>
    <property type="match status" value="2"/>
</dbReference>
<feature type="binding site" evidence="19">
    <location>
        <position position="49"/>
    </location>
    <ligand>
        <name>substrate</name>
    </ligand>
</feature>
<comment type="function">
    <text evidence="2">Catalyzes the Claisen rearrangement of chorismate to prephenate and the decarboxylation/dehydration of prephenate to phenylpyruvate.</text>
</comment>
<evidence type="ECO:0000256" key="12">
    <source>
        <dbReference type="ARBA" id="ARBA00023222"/>
    </source>
</evidence>
<dbReference type="CDD" id="cd04905">
    <property type="entry name" value="ACT_CM-PDT"/>
    <property type="match status" value="1"/>
</dbReference>
<feature type="binding site" evidence="19">
    <location>
        <position position="80"/>
    </location>
    <ligand>
        <name>substrate</name>
    </ligand>
</feature>
<evidence type="ECO:0000256" key="4">
    <source>
        <dbReference type="ARBA" id="ARBA00004741"/>
    </source>
</evidence>
<keyword evidence="11" id="KW-0057">Aromatic amino acid biosynthesis</keyword>
<comment type="pathway">
    <text evidence="4">Amino-acid biosynthesis; L-phenylalanine biosynthesis; phenylpyruvate from prephenate: step 1/1.</text>
</comment>
<gene>
    <name evidence="24" type="ORF">IAC35_07475</name>
</gene>
<dbReference type="GO" id="GO:0009094">
    <property type="term" value="P:L-phenylalanine biosynthetic process"/>
    <property type="evidence" value="ECO:0007669"/>
    <property type="project" value="UniProtKB-KW"/>
</dbReference>
<feature type="domain" description="ACT" evidence="23">
    <location>
        <begin position="283"/>
        <end position="359"/>
    </location>
</feature>
<proteinExistence type="predicted"/>
<name>A0A9D1KI83_9BACT</name>
<comment type="catalytic activity">
    <reaction evidence="1">
        <text>chorismate = prephenate</text>
        <dbReference type="Rhea" id="RHEA:13897"/>
        <dbReference type="ChEBI" id="CHEBI:29748"/>
        <dbReference type="ChEBI" id="CHEBI:29934"/>
        <dbReference type="EC" id="5.4.99.5"/>
    </reaction>
</comment>
<dbReference type="PROSITE" id="PS51168">
    <property type="entry name" value="CHORISMATE_MUT_2"/>
    <property type="match status" value="1"/>
</dbReference>
<evidence type="ECO:0000256" key="17">
    <source>
        <dbReference type="ARBA" id="ARBA00031520"/>
    </source>
</evidence>
<comment type="catalytic activity">
    <reaction evidence="18">
        <text>prephenate + H(+) = 3-phenylpyruvate + CO2 + H2O</text>
        <dbReference type="Rhea" id="RHEA:21648"/>
        <dbReference type="ChEBI" id="CHEBI:15377"/>
        <dbReference type="ChEBI" id="CHEBI:15378"/>
        <dbReference type="ChEBI" id="CHEBI:16526"/>
        <dbReference type="ChEBI" id="CHEBI:18005"/>
        <dbReference type="ChEBI" id="CHEBI:29934"/>
        <dbReference type="EC" id="4.2.1.51"/>
    </reaction>
</comment>
<evidence type="ECO:0000256" key="10">
    <source>
        <dbReference type="ARBA" id="ARBA00022605"/>
    </source>
</evidence>
<dbReference type="EMBL" id="DVLC01000133">
    <property type="protein sequence ID" value="HIT47678.1"/>
    <property type="molecule type" value="Genomic_DNA"/>
</dbReference>
<evidence type="ECO:0000256" key="18">
    <source>
        <dbReference type="ARBA" id="ARBA00047848"/>
    </source>
</evidence>
<feature type="binding site" evidence="19">
    <location>
        <position position="25"/>
    </location>
    <ligand>
        <name>substrate</name>
    </ligand>
</feature>
<dbReference type="Gene3D" id="1.20.59.10">
    <property type="entry name" value="Chorismate mutase"/>
    <property type="match status" value="1"/>
</dbReference>
<dbReference type="InterPro" id="IPR002912">
    <property type="entry name" value="ACT_dom"/>
</dbReference>
<evidence type="ECO:0000256" key="7">
    <source>
        <dbReference type="ARBA" id="ARBA00013147"/>
    </source>
</evidence>
<keyword evidence="9" id="KW-0963">Cytoplasm</keyword>
<keyword evidence="13" id="KW-0413">Isomerase</keyword>
<dbReference type="InterPro" id="IPR036263">
    <property type="entry name" value="Chorismate_II_sf"/>
</dbReference>
<dbReference type="InterPro" id="IPR036979">
    <property type="entry name" value="CM_dom_sf"/>
</dbReference>
<dbReference type="InterPro" id="IPR045865">
    <property type="entry name" value="ACT-like_dom_sf"/>
</dbReference>
<evidence type="ECO:0000256" key="1">
    <source>
        <dbReference type="ARBA" id="ARBA00000824"/>
    </source>
</evidence>
<comment type="pathway">
    <text evidence="5">Metabolic intermediate biosynthesis; prephenate biosynthesis; prephenate from chorismate: step 1/1.</text>
</comment>
<dbReference type="EC" id="5.4.99.5" evidence="6"/>
<feature type="binding site" evidence="19">
    <location>
        <position position="45"/>
    </location>
    <ligand>
        <name>substrate</name>
    </ligand>
</feature>
<evidence type="ECO:0000256" key="2">
    <source>
        <dbReference type="ARBA" id="ARBA00002364"/>
    </source>
</evidence>
<dbReference type="PANTHER" id="PTHR21022:SF19">
    <property type="entry name" value="PREPHENATE DEHYDRATASE-RELATED"/>
    <property type="match status" value="1"/>
</dbReference>
<evidence type="ECO:0000256" key="6">
    <source>
        <dbReference type="ARBA" id="ARBA00012404"/>
    </source>
</evidence>
<evidence type="ECO:0000256" key="19">
    <source>
        <dbReference type="PIRSR" id="PIRSR001500-1"/>
    </source>
</evidence>
<evidence type="ECO:0000256" key="5">
    <source>
        <dbReference type="ARBA" id="ARBA00004817"/>
    </source>
</evidence>
<dbReference type="InterPro" id="IPR002701">
    <property type="entry name" value="CM_II_prokaryot"/>
</dbReference>
<feature type="binding site" evidence="19">
    <location>
        <position position="8"/>
    </location>
    <ligand>
        <name>substrate</name>
    </ligand>
</feature>
<dbReference type="PANTHER" id="PTHR21022">
    <property type="entry name" value="PREPHENATE DEHYDRATASE P PROTEIN"/>
    <property type="match status" value="1"/>
</dbReference>
<dbReference type="SUPFAM" id="SSF48600">
    <property type="entry name" value="Chorismate mutase II"/>
    <property type="match status" value="1"/>
</dbReference>
<feature type="domain" description="Prephenate dehydratase" evidence="22">
    <location>
        <begin position="92"/>
        <end position="267"/>
    </location>
</feature>
<dbReference type="InterPro" id="IPR001086">
    <property type="entry name" value="Preph_deHydtase"/>
</dbReference>
<evidence type="ECO:0000256" key="11">
    <source>
        <dbReference type="ARBA" id="ARBA00023141"/>
    </source>
</evidence>
<evidence type="ECO:0000313" key="25">
    <source>
        <dbReference type="Proteomes" id="UP000886881"/>
    </source>
</evidence>
<dbReference type="EC" id="4.2.1.51" evidence="7"/>
<evidence type="ECO:0000256" key="3">
    <source>
        <dbReference type="ARBA" id="ARBA00004496"/>
    </source>
</evidence>
<evidence type="ECO:0000313" key="24">
    <source>
        <dbReference type="EMBL" id="HIT47678.1"/>
    </source>
</evidence>
<dbReference type="PIRSF" id="PIRSF001500">
    <property type="entry name" value="Chor_mut_pdt_Ppr"/>
    <property type="match status" value="1"/>
</dbReference>